<dbReference type="Proteomes" id="UP000233365">
    <property type="component" value="Unassembled WGS sequence"/>
</dbReference>
<comment type="caution">
    <text evidence="1">The sequence shown here is derived from an EMBL/GenBank/DDBJ whole genome shotgun (WGS) entry which is preliminary data.</text>
</comment>
<keyword evidence="2" id="KW-1185">Reference proteome</keyword>
<sequence>MGPRISRSWQATGTRHFYRDNTTGIPDGACAFAGKTILTGAQMVQSRLVYHDQTTRISAILNTCQRDLVMAAFCYLTNCTDSNSNAVS</sequence>
<dbReference type="EMBL" id="PGTS01000007">
    <property type="protein sequence ID" value="PKR47914.1"/>
    <property type="molecule type" value="Genomic_DNA"/>
</dbReference>
<gene>
    <name evidence="1" type="ORF">CU041_17785</name>
</gene>
<name>A0ABX4R4M3_9PROT</name>
<organism evidence="1 2">
    <name type="scientific">Thalassospira povalilytica</name>
    <dbReference type="NCBI Taxonomy" id="732237"/>
    <lineage>
        <taxon>Bacteria</taxon>
        <taxon>Pseudomonadati</taxon>
        <taxon>Pseudomonadota</taxon>
        <taxon>Alphaproteobacteria</taxon>
        <taxon>Rhodospirillales</taxon>
        <taxon>Thalassospiraceae</taxon>
        <taxon>Thalassospira</taxon>
    </lineage>
</organism>
<proteinExistence type="predicted"/>
<reference evidence="1 2" key="1">
    <citation type="submission" date="2017-11" db="EMBL/GenBank/DDBJ databases">
        <title>Biodiversity and function of Thalassospira species in the particle-attached aromatic-hydrocarbon-degrading consortia from the surface seawater of the China South Sea.</title>
        <authorList>
            <person name="Dong C."/>
            <person name="Liu R."/>
            <person name="Shao Z."/>
        </authorList>
    </citation>
    <scope>NUCLEOTIDE SEQUENCE [LARGE SCALE GENOMIC DNA]</scope>
    <source>
        <strain evidence="1 2">139Z-12</strain>
    </source>
</reference>
<protein>
    <submittedName>
        <fullName evidence="1">Uncharacterized protein</fullName>
    </submittedName>
</protein>
<accession>A0ABX4R4M3</accession>
<evidence type="ECO:0000313" key="2">
    <source>
        <dbReference type="Proteomes" id="UP000233365"/>
    </source>
</evidence>
<evidence type="ECO:0000313" key="1">
    <source>
        <dbReference type="EMBL" id="PKR47914.1"/>
    </source>
</evidence>